<dbReference type="EMBL" id="QWZQ01000002">
    <property type="protein sequence ID" value="RRK11641.1"/>
    <property type="molecule type" value="Genomic_DNA"/>
</dbReference>
<proteinExistence type="predicted"/>
<dbReference type="Pfam" id="PF01381">
    <property type="entry name" value="HTH_3"/>
    <property type="match status" value="1"/>
</dbReference>
<sequence length="252" mass="28624">MLLPALLKLRRHQHNLTQGQLAAKLYVTTQAVSKWETGKAVPSIDNLLALSDLYNVSLDELVQGSPFFKKPYIVGRRFSFQRGLVLTLGWLLISLFFTGFGYQPWWLFALVFGLGLVVVVPVAVNDYWIITTRGIELYSYSDKLGLKLRQLVSGHPEKVTFDYAQLQRVTLRYQVRQRPSPFDFNPDLFQLVLTTTGMSRSVNLNAQVPDYLPQLIGLLTRKGVSVLDEQSILPVIVSGRSVYEYFHEKTLG</sequence>
<name>A0A426DAS1_9LACO</name>
<keyword evidence="5" id="KW-1185">Reference proteome</keyword>
<evidence type="ECO:0000256" key="1">
    <source>
        <dbReference type="ARBA" id="ARBA00023125"/>
    </source>
</evidence>
<evidence type="ECO:0000259" key="3">
    <source>
        <dbReference type="PROSITE" id="PS50943"/>
    </source>
</evidence>
<keyword evidence="2" id="KW-0472">Membrane</keyword>
<accession>A0A426DAS1</accession>
<organism evidence="4 5">
    <name type="scientific">Lactiplantibacillus garii</name>
    <dbReference type="NCBI Taxonomy" id="2306423"/>
    <lineage>
        <taxon>Bacteria</taxon>
        <taxon>Bacillati</taxon>
        <taxon>Bacillota</taxon>
        <taxon>Bacilli</taxon>
        <taxon>Lactobacillales</taxon>
        <taxon>Lactobacillaceae</taxon>
        <taxon>Lactiplantibacillus</taxon>
    </lineage>
</organism>
<dbReference type="PANTHER" id="PTHR46558:SF4">
    <property type="entry name" value="DNA-BIDING PHAGE PROTEIN"/>
    <property type="match status" value="1"/>
</dbReference>
<dbReference type="CDD" id="cd00093">
    <property type="entry name" value="HTH_XRE"/>
    <property type="match status" value="1"/>
</dbReference>
<dbReference type="SUPFAM" id="SSF47413">
    <property type="entry name" value="lambda repressor-like DNA-binding domains"/>
    <property type="match status" value="1"/>
</dbReference>
<dbReference type="PANTHER" id="PTHR46558">
    <property type="entry name" value="TRACRIPTIONAL REGULATORY PROTEIN-RELATED-RELATED"/>
    <property type="match status" value="1"/>
</dbReference>
<keyword evidence="1" id="KW-0238">DNA-binding</keyword>
<dbReference type="AlphaFoldDB" id="A0A426DAS1"/>
<dbReference type="RefSeq" id="WP_125070723.1">
    <property type="nucleotide sequence ID" value="NZ_QWZQ01000002.1"/>
</dbReference>
<keyword evidence="2" id="KW-0812">Transmembrane</keyword>
<evidence type="ECO:0000256" key="2">
    <source>
        <dbReference type="SAM" id="Phobius"/>
    </source>
</evidence>
<feature type="domain" description="HTH cro/C1-type" evidence="3">
    <location>
        <begin position="7"/>
        <end position="61"/>
    </location>
</feature>
<dbReference type="PROSITE" id="PS50943">
    <property type="entry name" value="HTH_CROC1"/>
    <property type="match status" value="1"/>
</dbReference>
<dbReference type="InterPro" id="IPR001387">
    <property type="entry name" value="Cro/C1-type_HTH"/>
</dbReference>
<dbReference type="Proteomes" id="UP000283633">
    <property type="component" value="Unassembled WGS sequence"/>
</dbReference>
<dbReference type="GO" id="GO:0003677">
    <property type="term" value="F:DNA binding"/>
    <property type="evidence" value="ECO:0007669"/>
    <property type="project" value="UniProtKB-KW"/>
</dbReference>
<dbReference type="Gene3D" id="1.10.260.40">
    <property type="entry name" value="lambda repressor-like DNA-binding domains"/>
    <property type="match status" value="1"/>
</dbReference>
<reference evidence="4 5" key="1">
    <citation type="submission" date="2018-08" db="EMBL/GenBank/DDBJ databases">
        <title>Genome Lactobacillus garii FI11369.</title>
        <authorList>
            <person name="Diaz M."/>
            <person name="Narbad A."/>
        </authorList>
    </citation>
    <scope>NUCLEOTIDE SEQUENCE [LARGE SCALE GENOMIC DNA]</scope>
    <source>
        <strain evidence="4 5">FI11369</strain>
    </source>
</reference>
<feature type="transmembrane region" description="Helical" evidence="2">
    <location>
        <begin position="105"/>
        <end position="124"/>
    </location>
</feature>
<dbReference type="SMART" id="SM00530">
    <property type="entry name" value="HTH_XRE"/>
    <property type="match status" value="1"/>
</dbReference>
<protein>
    <submittedName>
        <fullName evidence="4">XRE family transcriptional regulator</fullName>
    </submittedName>
</protein>
<gene>
    <name evidence="4" type="ORF">D1831_00775</name>
</gene>
<evidence type="ECO:0000313" key="4">
    <source>
        <dbReference type="EMBL" id="RRK11641.1"/>
    </source>
</evidence>
<keyword evidence="2" id="KW-1133">Transmembrane helix</keyword>
<evidence type="ECO:0000313" key="5">
    <source>
        <dbReference type="Proteomes" id="UP000283633"/>
    </source>
</evidence>
<dbReference type="OrthoDB" id="9812495at2"/>
<comment type="caution">
    <text evidence="4">The sequence shown here is derived from an EMBL/GenBank/DDBJ whole genome shotgun (WGS) entry which is preliminary data.</text>
</comment>
<dbReference type="InterPro" id="IPR010982">
    <property type="entry name" value="Lambda_DNA-bd_dom_sf"/>
</dbReference>
<feature type="transmembrane region" description="Helical" evidence="2">
    <location>
        <begin position="79"/>
        <end position="99"/>
    </location>
</feature>